<dbReference type="PANTHER" id="PTHR11012:SF30">
    <property type="entry name" value="PROTEIN KINASE-LIKE DOMAIN-CONTAINING"/>
    <property type="match status" value="1"/>
</dbReference>
<gene>
    <name evidence="2" type="ORF">C7M84_006835</name>
</gene>
<evidence type="ECO:0000259" key="1">
    <source>
        <dbReference type="SMART" id="SM00587"/>
    </source>
</evidence>
<comment type="caution">
    <text evidence="2">The sequence shown here is derived from an EMBL/GenBank/DDBJ whole genome shotgun (WGS) entry which is preliminary data.</text>
</comment>
<dbReference type="EMBL" id="QCYY01001866">
    <property type="protein sequence ID" value="ROT74653.1"/>
    <property type="molecule type" value="Genomic_DNA"/>
</dbReference>
<feature type="domain" description="CHK kinase-like" evidence="1">
    <location>
        <begin position="138"/>
        <end position="317"/>
    </location>
</feature>
<proteinExistence type="predicted"/>
<dbReference type="Proteomes" id="UP000283509">
    <property type="component" value="Unassembled WGS sequence"/>
</dbReference>
<accession>A0A423TDV5</accession>
<dbReference type="InterPro" id="IPR015897">
    <property type="entry name" value="CHK_kinase-like"/>
</dbReference>
<dbReference type="SUPFAM" id="SSF56112">
    <property type="entry name" value="Protein kinase-like (PK-like)"/>
    <property type="match status" value="1"/>
</dbReference>
<sequence length="384" mass="43156">MAASAPELRPLHAEQDISEKWLQAMLTLKFGCPVRVHAWTSRTPRGREGFLSEIAFVSLTYSKDGEEGTVDASLVFKFLPQDPALRQFLANGGLTKREVEFYNFVGSSSFQEICKQCGIVLPVPETYYAGYTEEAITIVLHDMNTDKFKSVIVKEGSTLEQTRVALKAVALVHAAGLLFINRHGKSNSLKTLASEFRTDFYDQFFLPNLDTLSDMYKGSPLSSTMLALKPLTQKMYKVSEKRPFVETVIHGDLWAGQLMYSDDESRAVIIDWQFCRASNPVTDIVSMFFMSTDPGVLPNYEELLKDYWAVFTDTLKAGGVSTELTFENLLASVEDCWILGFQFLAVSIHDFMGGGSITDERIFGAIDFLEKRGVFKKFIKEFSD</sequence>
<protein>
    <submittedName>
        <fullName evidence="2">Uncharacterized oxidoreductase dhs-27-like</fullName>
    </submittedName>
</protein>
<evidence type="ECO:0000313" key="3">
    <source>
        <dbReference type="Proteomes" id="UP000283509"/>
    </source>
</evidence>
<dbReference type="InterPro" id="IPR004119">
    <property type="entry name" value="EcKL"/>
</dbReference>
<dbReference type="Gene3D" id="3.90.1200.10">
    <property type="match status" value="1"/>
</dbReference>
<dbReference type="InterPro" id="IPR011009">
    <property type="entry name" value="Kinase-like_dom_sf"/>
</dbReference>
<keyword evidence="3" id="KW-1185">Reference proteome</keyword>
<dbReference type="AlphaFoldDB" id="A0A423TDV5"/>
<evidence type="ECO:0000313" key="2">
    <source>
        <dbReference type="EMBL" id="ROT74653.1"/>
    </source>
</evidence>
<dbReference type="OrthoDB" id="6334212at2759"/>
<reference evidence="2 3" key="1">
    <citation type="submission" date="2018-04" db="EMBL/GenBank/DDBJ databases">
        <authorList>
            <person name="Zhang X."/>
            <person name="Yuan J."/>
            <person name="Li F."/>
            <person name="Xiang J."/>
        </authorList>
    </citation>
    <scope>NUCLEOTIDE SEQUENCE [LARGE SCALE GENOMIC DNA]</scope>
    <source>
        <tissue evidence="2">Muscle</tissue>
    </source>
</reference>
<name>A0A423TDV5_PENVA</name>
<dbReference type="SMART" id="SM00587">
    <property type="entry name" value="CHK"/>
    <property type="match status" value="1"/>
</dbReference>
<dbReference type="Pfam" id="PF02958">
    <property type="entry name" value="EcKL"/>
    <property type="match status" value="1"/>
</dbReference>
<reference evidence="2 3" key="2">
    <citation type="submission" date="2019-01" db="EMBL/GenBank/DDBJ databases">
        <title>The decoding of complex shrimp genome reveals the adaptation for benthos swimmer, frequently molting mechanism and breeding impact on genome.</title>
        <authorList>
            <person name="Sun Y."/>
            <person name="Gao Y."/>
            <person name="Yu Y."/>
        </authorList>
    </citation>
    <scope>NUCLEOTIDE SEQUENCE [LARGE SCALE GENOMIC DNA]</scope>
    <source>
        <tissue evidence="2">Muscle</tissue>
    </source>
</reference>
<dbReference type="PANTHER" id="PTHR11012">
    <property type="entry name" value="PROTEIN KINASE-LIKE DOMAIN-CONTAINING"/>
    <property type="match status" value="1"/>
</dbReference>
<organism evidence="2 3">
    <name type="scientific">Penaeus vannamei</name>
    <name type="common">Whiteleg shrimp</name>
    <name type="synonym">Litopenaeus vannamei</name>
    <dbReference type="NCBI Taxonomy" id="6689"/>
    <lineage>
        <taxon>Eukaryota</taxon>
        <taxon>Metazoa</taxon>
        <taxon>Ecdysozoa</taxon>
        <taxon>Arthropoda</taxon>
        <taxon>Crustacea</taxon>
        <taxon>Multicrustacea</taxon>
        <taxon>Malacostraca</taxon>
        <taxon>Eumalacostraca</taxon>
        <taxon>Eucarida</taxon>
        <taxon>Decapoda</taxon>
        <taxon>Dendrobranchiata</taxon>
        <taxon>Penaeoidea</taxon>
        <taxon>Penaeidae</taxon>
        <taxon>Penaeus</taxon>
    </lineage>
</organism>